<dbReference type="GO" id="GO:0004106">
    <property type="term" value="F:chorismate mutase activity"/>
    <property type="evidence" value="ECO:0007669"/>
    <property type="project" value="UniProtKB-EC"/>
</dbReference>
<name>A0AA37WN14_9GAMM</name>
<organism evidence="23 24">
    <name type="scientific">Marinibactrum halimedae</name>
    <dbReference type="NCBI Taxonomy" id="1444977"/>
    <lineage>
        <taxon>Bacteria</taxon>
        <taxon>Pseudomonadati</taxon>
        <taxon>Pseudomonadota</taxon>
        <taxon>Gammaproteobacteria</taxon>
        <taxon>Cellvibrionales</taxon>
        <taxon>Cellvibrionaceae</taxon>
        <taxon>Marinibactrum</taxon>
    </lineage>
</organism>
<comment type="catalytic activity">
    <reaction evidence="18">
        <text>prephenate + H(+) = 3-phenylpyruvate + CO2 + H2O</text>
        <dbReference type="Rhea" id="RHEA:21648"/>
        <dbReference type="ChEBI" id="CHEBI:15377"/>
        <dbReference type="ChEBI" id="CHEBI:15378"/>
        <dbReference type="ChEBI" id="CHEBI:16526"/>
        <dbReference type="ChEBI" id="CHEBI:18005"/>
        <dbReference type="ChEBI" id="CHEBI:29934"/>
        <dbReference type="EC" id="4.2.1.51"/>
    </reaction>
</comment>
<dbReference type="CDD" id="cd13630">
    <property type="entry name" value="PBP2_PDT_1"/>
    <property type="match status" value="1"/>
</dbReference>
<evidence type="ECO:0000256" key="3">
    <source>
        <dbReference type="ARBA" id="ARBA00004496"/>
    </source>
</evidence>
<comment type="caution">
    <text evidence="23">The sequence shown here is derived from an EMBL/GenBank/DDBJ whole genome shotgun (WGS) entry which is preliminary data.</text>
</comment>
<dbReference type="EC" id="5.4.99.5" evidence="6"/>
<dbReference type="NCBIfam" id="TIGR01807">
    <property type="entry name" value="CM_P2"/>
    <property type="match status" value="1"/>
</dbReference>
<dbReference type="Pfam" id="PF01817">
    <property type="entry name" value="CM_2"/>
    <property type="match status" value="1"/>
</dbReference>
<dbReference type="SMART" id="SM00830">
    <property type="entry name" value="CM_2"/>
    <property type="match status" value="1"/>
</dbReference>
<dbReference type="InterPro" id="IPR002912">
    <property type="entry name" value="ACT_dom"/>
</dbReference>
<keyword evidence="24" id="KW-1185">Reference proteome</keyword>
<dbReference type="InterPro" id="IPR010957">
    <property type="entry name" value="G/b/e-P-prot_chorismate_mutase"/>
</dbReference>
<comment type="function">
    <text evidence="2">Catalyzes the Claisen rearrangement of chorismate to prephenate and the decarboxylation/dehydration of prephenate to phenylpyruvate.</text>
</comment>
<evidence type="ECO:0000256" key="9">
    <source>
        <dbReference type="ARBA" id="ARBA00022490"/>
    </source>
</evidence>
<dbReference type="GO" id="GO:0009094">
    <property type="term" value="P:L-phenylalanine biosynthetic process"/>
    <property type="evidence" value="ECO:0007669"/>
    <property type="project" value="UniProtKB-KW"/>
</dbReference>
<dbReference type="PROSITE" id="PS51171">
    <property type="entry name" value="PREPHENATE_DEHYDR_3"/>
    <property type="match status" value="1"/>
</dbReference>
<dbReference type="Gene3D" id="3.30.70.260">
    <property type="match status" value="1"/>
</dbReference>
<keyword evidence="9" id="KW-0963">Cytoplasm</keyword>
<evidence type="ECO:0000256" key="4">
    <source>
        <dbReference type="ARBA" id="ARBA00004741"/>
    </source>
</evidence>
<dbReference type="SUPFAM" id="SSF48600">
    <property type="entry name" value="Chorismate mutase II"/>
    <property type="match status" value="1"/>
</dbReference>
<dbReference type="SUPFAM" id="SSF53850">
    <property type="entry name" value="Periplasmic binding protein-like II"/>
    <property type="match status" value="1"/>
</dbReference>
<reference evidence="23 24" key="1">
    <citation type="journal article" date="2014" name="Int. J. Syst. Evol. Microbiol.">
        <title>Complete genome sequence of Corynebacterium casei LMG S-19264T (=DSM 44701T), isolated from a smear-ripened cheese.</title>
        <authorList>
            <consortium name="US DOE Joint Genome Institute (JGI-PGF)"/>
            <person name="Walter F."/>
            <person name="Albersmeier A."/>
            <person name="Kalinowski J."/>
            <person name="Ruckert C."/>
        </authorList>
    </citation>
    <scope>NUCLEOTIDE SEQUENCE [LARGE SCALE GENOMIC DNA]</scope>
    <source>
        <strain evidence="23 24">NBRC 110095</strain>
    </source>
</reference>
<evidence type="ECO:0000256" key="17">
    <source>
        <dbReference type="ARBA" id="ARBA00031520"/>
    </source>
</evidence>
<dbReference type="CDD" id="cd04905">
    <property type="entry name" value="ACT_CM-PDT"/>
    <property type="match status" value="1"/>
</dbReference>
<comment type="subcellular location">
    <subcellularLocation>
        <location evidence="3">Cytoplasm</location>
    </subcellularLocation>
</comment>
<keyword evidence="13" id="KW-0413">Isomerase</keyword>
<dbReference type="InterPro" id="IPR018528">
    <property type="entry name" value="Preph_deHydtase_CS"/>
</dbReference>
<dbReference type="PIRSF" id="PIRSF001500">
    <property type="entry name" value="Chor_mut_pdt_Ppr"/>
    <property type="match status" value="1"/>
</dbReference>
<comment type="pathway">
    <text evidence="4">Amino-acid biosynthesis; L-phenylalanine biosynthesis; phenylpyruvate from prephenate: step 1/1.</text>
</comment>
<keyword evidence="15" id="KW-0511">Multifunctional enzyme</keyword>
<dbReference type="InterPro" id="IPR045865">
    <property type="entry name" value="ACT-like_dom_sf"/>
</dbReference>
<evidence type="ECO:0000256" key="14">
    <source>
        <dbReference type="ARBA" id="ARBA00023239"/>
    </source>
</evidence>
<dbReference type="PANTHER" id="PTHR21022">
    <property type="entry name" value="PREPHENATE DEHYDRATASE P PROTEIN"/>
    <property type="match status" value="1"/>
</dbReference>
<comment type="pathway">
    <text evidence="5">Metabolic intermediate biosynthesis; prephenate biosynthesis; prephenate from chorismate: step 1/1.</text>
</comment>
<evidence type="ECO:0000259" key="20">
    <source>
        <dbReference type="PROSITE" id="PS51168"/>
    </source>
</evidence>
<dbReference type="FunFam" id="3.40.190.10:FF:000029">
    <property type="entry name" value="Chorismate mutase/Prephenate dehydratase"/>
    <property type="match status" value="1"/>
</dbReference>
<keyword evidence="11" id="KW-0057">Aromatic amino acid biosynthesis</keyword>
<dbReference type="SUPFAM" id="SSF55021">
    <property type="entry name" value="ACT-like"/>
    <property type="match status" value="1"/>
</dbReference>
<dbReference type="InterPro" id="IPR036979">
    <property type="entry name" value="CM_dom_sf"/>
</dbReference>
<evidence type="ECO:0000313" key="23">
    <source>
        <dbReference type="EMBL" id="GLS26988.1"/>
    </source>
</evidence>
<evidence type="ECO:0000256" key="8">
    <source>
        <dbReference type="ARBA" id="ARBA00014401"/>
    </source>
</evidence>
<dbReference type="InterPro" id="IPR036263">
    <property type="entry name" value="Chorismate_II_sf"/>
</dbReference>
<dbReference type="FunFam" id="3.40.190.10:FF:000034">
    <property type="entry name" value="Chorismate mutase/prephenate dehydratase"/>
    <property type="match status" value="1"/>
</dbReference>
<dbReference type="Proteomes" id="UP001156870">
    <property type="component" value="Unassembled WGS sequence"/>
</dbReference>
<dbReference type="PROSITE" id="PS00858">
    <property type="entry name" value="PREPHENATE_DEHYDR_2"/>
    <property type="match status" value="1"/>
</dbReference>
<evidence type="ECO:0000256" key="5">
    <source>
        <dbReference type="ARBA" id="ARBA00004817"/>
    </source>
</evidence>
<dbReference type="FunFam" id="3.30.70.260:FF:000012">
    <property type="entry name" value="Prephenate dehydratase"/>
    <property type="match status" value="1"/>
</dbReference>
<dbReference type="EMBL" id="BSPD01000064">
    <property type="protein sequence ID" value="GLS26988.1"/>
    <property type="molecule type" value="Genomic_DNA"/>
</dbReference>
<evidence type="ECO:0000256" key="1">
    <source>
        <dbReference type="ARBA" id="ARBA00000824"/>
    </source>
</evidence>
<evidence type="ECO:0000256" key="16">
    <source>
        <dbReference type="ARBA" id="ARBA00031175"/>
    </source>
</evidence>
<dbReference type="FunFam" id="1.20.59.10:FF:000004">
    <property type="entry name" value="Prephenate dehydratase"/>
    <property type="match status" value="1"/>
</dbReference>
<dbReference type="PROSITE" id="PS51168">
    <property type="entry name" value="CHORISMATE_MUT_2"/>
    <property type="match status" value="1"/>
</dbReference>
<dbReference type="PROSITE" id="PS51671">
    <property type="entry name" value="ACT"/>
    <property type="match status" value="1"/>
</dbReference>
<evidence type="ECO:0000256" key="12">
    <source>
        <dbReference type="ARBA" id="ARBA00023222"/>
    </source>
</evidence>
<feature type="domain" description="Prephenate dehydratase" evidence="21">
    <location>
        <begin position="145"/>
        <end position="321"/>
    </location>
</feature>
<feature type="site" description="Essential for prephenate dehydratase activity" evidence="19">
    <location>
        <position position="314"/>
    </location>
</feature>
<evidence type="ECO:0000256" key="18">
    <source>
        <dbReference type="ARBA" id="ARBA00047848"/>
    </source>
</evidence>
<evidence type="ECO:0000256" key="11">
    <source>
        <dbReference type="ARBA" id="ARBA00023141"/>
    </source>
</evidence>
<protein>
    <recommendedName>
        <fullName evidence="8">Bifunctional chorismate mutase/prephenate dehydratase</fullName>
        <ecNumber evidence="7">4.2.1.51</ecNumber>
        <ecNumber evidence="6">5.4.99.5</ecNumber>
    </recommendedName>
    <alternativeName>
        <fullName evidence="17">Chorismate mutase-prephenate dehydratase</fullName>
    </alternativeName>
    <alternativeName>
        <fullName evidence="16">p-protein</fullName>
    </alternativeName>
</protein>
<dbReference type="AlphaFoldDB" id="A0AA37WN14"/>
<dbReference type="PROSITE" id="PS00857">
    <property type="entry name" value="PREPHENATE_DEHYDR_1"/>
    <property type="match status" value="1"/>
</dbReference>
<proteinExistence type="predicted"/>
<evidence type="ECO:0000313" key="24">
    <source>
        <dbReference type="Proteomes" id="UP001156870"/>
    </source>
</evidence>
<gene>
    <name evidence="23" type="ORF">GCM10007877_27070</name>
</gene>
<dbReference type="Pfam" id="PF01842">
    <property type="entry name" value="ACT"/>
    <property type="match status" value="1"/>
</dbReference>
<dbReference type="NCBIfam" id="NF008865">
    <property type="entry name" value="PRK11898.1"/>
    <property type="match status" value="1"/>
</dbReference>
<keyword evidence="12" id="KW-0584">Phenylalanine biosynthesis</keyword>
<evidence type="ECO:0000256" key="2">
    <source>
        <dbReference type="ARBA" id="ARBA00002364"/>
    </source>
</evidence>
<dbReference type="EC" id="4.2.1.51" evidence="7"/>
<feature type="domain" description="ACT" evidence="22">
    <location>
        <begin position="333"/>
        <end position="410"/>
    </location>
</feature>
<dbReference type="PANTHER" id="PTHR21022:SF19">
    <property type="entry name" value="PREPHENATE DEHYDRATASE-RELATED"/>
    <property type="match status" value="1"/>
</dbReference>
<keyword evidence="10" id="KW-0028">Amino-acid biosynthesis</keyword>
<dbReference type="GO" id="GO:0004664">
    <property type="term" value="F:prephenate dehydratase activity"/>
    <property type="evidence" value="ECO:0007669"/>
    <property type="project" value="UniProtKB-EC"/>
</dbReference>
<accession>A0AA37WN14</accession>
<evidence type="ECO:0000256" key="13">
    <source>
        <dbReference type="ARBA" id="ARBA00023235"/>
    </source>
</evidence>
<dbReference type="InterPro" id="IPR001086">
    <property type="entry name" value="Preph_deHydtase"/>
</dbReference>
<evidence type="ECO:0000256" key="7">
    <source>
        <dbReference type="ARBA" id="ARBA00013147"/>
    </source>
</evidence>
<comment type="catalytic activity">
    <reaction evidence="1">
        <text>chorismate = prephenate</text>
        <dbReference type="Rhea" id="RHEA:13897"/>
        <dbReference type="ChEBI" id="CHEBI:29748"/>
        <dbReference type="ChEBI" id="CHEBI:29934"/>
        <dbReference type="EC" id="5.4.99.5"/>
    </reaction>
</comment>
<dbReference type="GO" id="GO:0046417">
    <property type="term" value="P:chorismate metabolic process"/>
    <property type="evidence" value="ECO:0007669"/>
    <property type="project" value="InterPro"/>
</dbReference>
<keyword evidence="14" id="KW-0456">Lyase</keyword>
<dbReference type="InterPro" id="IPR002701">
    <property type="entry name" value="CM_II_prokaryot"/>
</dbReference>
<dbReference type="Gene3D" id="1.20.59.10">
    <property type="entry name" value="Chorismate mutase"/>
    <property type="match status" value="1"/>
</dbReference>
<evidence type="ECO:0000256" key="19">
    <source>
        <dbReference type="PIRSR" id="PIRSR001500-2"/>
    </source>
</evidence>
<evidence type="ECO:0000256" key="10">
    <source>
        <dbReference type="ARBA" id="ARBA00022605"/>
    </source>
</evidence>
<dbReference type="GO" id="GO:0005737">
    <property type="term" value="C:cytoplasm"/>
    <property type="evidence" value="ECO:0007669"/>
    <property type="project" value="UniProtKB-SubCell"/>
</dbReference>
<feature type="domain" description="Chorismate mutase" evidence="20">
    <location>
        <begin position="52"/>
        <end position="145"/>
    </location>
</feature>
<evidence type="ECO:0000259" key="21">
    <source>
        <dbReference type="PROSITE" id="PS51171"/>
    </source>
</evidence>
<sequence>MAGPLLVNTPVLSQSMWIVEIYMDGTDYFLVTVDRFNIEAIMSDKNPPPESASDKEALSQLRDQIDGIDRRIGELISERARCAQQVAEVKQSSNIGVGTFYRPEREAQVLRNIMEKNAGPLTDEEMARLFREIMSACLALEKPIKVAYLGPEGTFTQQACLKHFGQSAVTKAMAFIDEVFREVEAGSVNFGVVPVENSTEGVVNHTLDNFMFSNLKICGEVELRIHQNLMISEVTNVGAISRIYSHPQSLAQCRKWLDANYPNAERVAVSSNAEAAKRVKGEWNSAAIAGELAAQRYELQILAEKIEDRPDNSTRFLIIGTQEVPASGKDKTSIVVSMRNEPGALHNLLQPFREHNVDLTRVETRPSQSGVWNYVFFIDMNGHQSDDTVAAAMEEVSSRASEVKVLGSYPCAVL</sequence>
<dbReference type="Pfam" id="PF00800">
    <property type="entry name" value="PDT"/>
    <property type="match status" value="1"/>
</dbReference>
<dbReference type="InterPro" id="IPR008242">
    <property type="entry name" value="Chor_mutase/pphenate_deHydtase"/>
</dbReference>
<evidence type="ECO:0000259" key="22">
    <source>
        <dbReference type="PROSITE" id="PS51671"/>
    </source>
</evidence>
<dbReference type="Gene3D" id="3.40.190.10">
    <property type="entry name" value="Periplasmic binding protein-like II"/>
    <property type="match status" value="2"/>
</dbReference>
<evidence type="ECO:0000256" key="6">
    <source>
        <dbReference type="ARBA" id="ARBA00012404"/>
    </source>
</evidence>
<evidence type="ECO:0000256" key="15">
    <source>
        <dbReference type="ARBA" id="ARBA00023268"/>
    </source>
</evidence>